<evidence type="ECO:0000259" key="5">
    <source>
        <dbReference type="PROSITE" id="PS50089"/>
    </source>
</evidence>
<keyword evidence="1 3" id="KW-0479">Metal-binding</keyword>
<dbReference type="InParanoid" id="A0A1X7V0D7"/>
<dbReference type="SUPFAM" id="SSF57850">
    <property type="entry name" value="RING/U-box"/>
    <property type="match status" value="1"/>
</dbReference>
<feature type="domain" description="RING-type" evidence="5">
    <location>
        <begin position="331"/>
        <end position="372"/>
    </location>
</feature>
<evidence type="ECO:0000256" key="2">
    <source>
        <dbReference type="ARBA" id="ARBA00022833"/>
    </source>
</evidence>
<proteinExistence type="predicted"/>
<dbReference type="PROSITE" id="PS50089">
    <property type="entry name" value="ZF_RING_2"/>
    <property type="match status" value="1"/>
</dbReference>
<keyword evidence="2" id="KW-0862">Zinc</keyword>
<sequence>MDDQEYESLSPIPPLPPPLFPSPVPGPAAPFTAFPAGGGNSSSSVKSVYICNSHSDQRVKIKTSQINITLLGKVFDMFPDSIFLLSCNSGHVLTADANGEFNKNTLESEDEWYCHGNAIIKATTDDKFKYLYHQNPNFHRGKQTPKGRYAPFSRSGAGAHRNKPPGVIAAELEWTKTIEIFHYNDKWEKTGNLPLRLNEAKATVPSVCGIASNEAFGGKDCVILDLDFLKIPDTQSTRGSLFWRTAKKVRAVLQEDYHKGYKSSGASKEPRAKATVESLEERLRKLEESTAHSGKAAADQSVLLQAEVASLKIKLSMLNDIVDEVASSYKCTICMKYPVQPLYKAPCCQEVLGCHLCVEEWLVNNPTCPLCRATLSLENVINIPIIKPLADVLSRIKGNH</sequence>
<dbReference type="OrthoDB" id="8929563at2759"/>
<evidence type="ECO:0000256" key="4">
    <source>
        <dbReference type="SAM" id="MobiDB-lite"/>
    </source>
</evidence>
<dbReference type="EnsemblMetazoa" id="Aqu2.1.33695_001">
    <property type="protein sequence ID" value="Aqu2.1.33695_001"/>
    <property type="gene ID" value="Aqu2.1.33695"/>
</dbReference>
<dbReference type="AlphaFoldDB" id="A0A1X7V0D7"/>
<dbReference type="InterPro" id="IPR013083">
    <property type="entry name" value="Znf_RING/FYVE/PHD"/>
</dbReference>
<evidence type="ECO:0000256" key="3">
    <source>
        <dbReference type="PROSITE-ProRule" id="PRU00175"/>
    </source>
</evidence>
<evidence type="ECO:0000256" key="1">
    <source>
        <dbReference type="ARBA" id="ARBA00022771"/>
    </source>
</evidence>
<name>A0A1X7V0D7_AMPQE</name>
<dbReference type="InterPro" id="IPR001841">
    <property type="entry name" value="Znf_RING"/>
</dbReference>
<feature type="region of interest" description="Disordered" evidence="4">
    <location>
        <begin position="1"/>
        <end position="21"/>
    </location>
</feature>
<feature type="compositionally biased region" description="Pro residues" evidence="4">
    <location>
        <begin position="11"/>
        <end position="21"/>
    </location>
</feature>
<dbReference type="GO" id="GO:0008270">
    <property type="term" value="F:zinc ion binding"/>
    <property type="evidence" value="ECO:0007669"/>
    <property type="project" value="UniProtKB-KW"/>
</dbReference>
<keyword evidence="1 3" id="KW-0863">Zinc-finger</keyword>
<organism evidence="6">
    <name type="scientific">Amphimedon queenslandica</name>
    <name type="common">Sponge</name>
    <dbReference type="NCBI Taxonomy" id="400682"/>
    <lineage>
        <taxon>Eukaryota</taxon>
        <taxon>Metazoa</taxon>
        <taxon>Porifera</taxon>
        <taxon>Demospongiae</taxon>
        <taxon>Heteroscleromorpha</taxon>
        <taxon>Haplosclerida</taxon>
        <taxon>Niphatidae</taxon>
        <taxon>Amphimedon</taxon>
    </lineage>
</organism>
<evidence type="ECO:0000313" key="6">
    <source>
        <dbReference type="EnsemblMetazoa" id="Aqu2.1.33695_001"/>
    </source>
</evidence>
<dbReference type="Gene3D" id="3.30.40.10">
    <property type="entry name" value="Zinc/RING finger domain, C3HC4 (zinc finger)"/>
    <property type="match status" value="1"/>
</dbReference>
<protein>
    <recommendedName>
        <fullName evidence="5">RING-type domain-containing protein</fullName>
    </recommendedName>
</protein>
<accession>A0A1X7V0D7</accession>
<reference evidence="6" key="1">
    <citation type="submission" date="2017-05" db="UniProtKB">
        <authorList>
            <consortium name="EnsemblMetazoa"/>
        </authorList>
    </citation>
    <scope>IDENTIFICATION</scope>
</reference>